<name>A0A9P3LBT0_9APHY</name>
<proteinExistence type="predicted"/>
<comment type="caution">
    <text evidence="2">The sequence shown here is derived from an EMBL/GenBank/DDBJ whole genome shotgun (WGS) entry which is preliminary data.</text>
</comment>
<reference evidence="2 3" key="1">
    <citation type="submission" date="2021-08" db="EMBL/GenBank/DDBJ databases">
        <title>Draft Genome Sequence of Phanerochaete sordida strain YK-624.</title>
        <authorList>
            <person name="Mori T."/>
            <person name="Dohra H."/>
            <person name="Suzuki T."/>
            <person name="Kawagishi H."/>
            <person name="Hirai H."/>
        </authorList>
    </citation>
    <scope>NUCLEOTIDE SEQUENCE [LARGE SCALE GENOMIC DNA]</scope>
    <source>
        <strain evidence="2 3">YK-624</strain>
    </source>
</reference>
<evidence type="ECO:0000313" key="2">
    <source>
        <dbReference type="EMBL" id="GJE88152.1"/>
    </source>
</evidence>
<sequence length="85" mass="9664">MLTSSLPKLKPSRQRHGIVYESTSQVQEPPVTRCSGAPCLLGFPSPHYRRTARDMYGVDFRTEALSQILRASLPFTKPRSARVFW</sequence>
<accession>A0A9P3LBT0</accession>
<protein>
    <submittedName>
        <fullName evidence="2">Uncharacterized protein</fullName>
    </submittedName>
</protein>
<keyword evidence="3" id="KW-1185">Reference proteome</keyword>
<dbReference type="AlphaFoldDB" id="A0A9P3LBT0"/>
<evidence type="ECO:0000256" key="1">
    <source>
        <dbReference type="SAM" id="MobiDB-lite"/>
    </source>
</evidence>
<gene>
    <name evidence="2" type="ORF">PsYK624_042350</name>
</gene>
<evidence type="ECO:0000313" key="3">
    <source>
        <dbReference type="Proteomes" id="UP000703269"/>
    </source>
</evidence>
<feature type="region of interest" description="Disordered" evidence="1">
    <location>
        <begin position="1"/>
        <end position="24"/>
    </location>
</feature>
<dbReference type="Proteomes" id="UP000703269">
    <property type="component" value="Unassembled WGS sequence"/>
</dbReference>
<organism evidence="2 3">
    <name type="scientific">Phanerochaete sordida</name>
    <dbReference type="NCBI Taxonomy" id="48140"/>
    <lineage>
        <taxon>Eukaryota</taxon>
        <taxon>Fungi</taxon>
        <taxon>Dikarya</taxon>
        <taxon>Basidiomycota</taxon>
        <taxon>Agaricomycotina</taxon>
        <taxon>Agaricomycetes</taxon>
        <taxon>Polyporales</taxon>
        <taxon>Phanerochaetaceae</taxon>
        <taxon>Phanerochaete</taxon>
    </lineage>
</organism>
<dbReference type="EMBL" id="BPQB01000008">
    <property type="protein sequence ID" value="GJE88152.1"/>
    <property type="molecule type" value="Genomic_DNA"/>
</dbReference>